<keyword evidence="5" id="KW-0472">Membrane</keyword>
<comment type="subcellular location">
    <subcellularLocation>
        <location evidence="1">Cell inner membrane</location>
    </subcellularLocation>
</comment>
<dbReference type="NCBIfam" id="NF006487">
    <property type="entry name" value="PRK08905.1"/>
    <property type="match status" value="1"/>
</dbReference>
<dbReference type="Proteomes" id="UP000011547">
    <property type="component" value="Chromosome"/>
</dbReference>
<dbReference type="RefSeq" id="WP_015396640.1">
    <property type="nucleotide sequence ID" value="NC_020294.1"/>
</dbReference>
<evidence type="ECO:0000256" key="5">
    <source>
        <dbReference type="ARBA" id="ARBA00023136"/>
    </source>
</evidence>
<dbReference type="CDD" id="cd07984">
    <property type="entry name" value="LPLAT_LABLAT-like"/>
    <property type="match status" value="1"/>
</dbReference>
<dbReference type="GO" id="GO:0005886">
    <property type="term" value="C:plasma membrane"/>
    <property type="evidence" value="ECO:0007669"/>
    <property type="project" value="UniProtKB-SubCell"/>
</dbReference>
<dbReference type="KEGG" id="kde:CDSE_0119"/>
<reference evidence="7 8" key="1">
    <citation type="journal article" date="2013" name="Genome Biol. Evol.">
        <title>Genome evolution and phylogenomic analysis of candidatus kinetoplastibacterium, the betaproteobacterial endosymbionts of strigomonas and angomonas.</title>
        <authorList>
            <person name="Alves J.M."/>
            <person name="Serrano M.G."/>
            <person name="Maia da Silva F."/>
            <person name="Voegtly L.J."/>
            <person name="Matveyev A.V."/>
            <person name="Teixeira M.M."/>
            <person name="Camargo E.P."/>
            <person name="Buck G.A."/>
        </authorList>
    </citation>
    <scope>NUCLEOTIDE SEQUENCE [LARGE SCALE GENOMIC DNA]</scope>
    <source>
        <strain evidence="7 8">TCC079E</strain>
    </source>
</reference>
<dbReference type="OrthoDB" id="8524027at2"/>
<dbReference type="EC" id="2.3.1.-" evidence="7"/>
<keyword evidence="3" id="KW-0997">Cell inner membrane</keyword>
<dbReference type="HOGENOM" id="CLU_049421_0_0_4"/>
<dbReference type="eggNOG" id="COG1560">
    <property type="taxonomic scope" value="Bacteria"/>
</dbReference>
<dbReference type="AlphaFoldDB" id="M1LVF0"/>
<evidence type="ECO:0000313" key="7">
    <source>
        <dbReference type="EMBL" id="AGF47229.1"/>
    </source>
</evidence>
<protein>
    <submittedName>
        <fullName evidence="7">Lipid A biosynthesis lauroyl acyltransferase htrB</fullName>
        <ecNumber evidence="7">2.3.1.-</ecNumber>
    </submittedName>
</protein>
<dbReference type="STRING" id="1208919.CDSE_0119"/>
<sequence length="278" mass="31880">MLIILCKILAILPLNILQNIGRIIGKTVYLCSKKYRDNIQSNMIKAGFNNQELFRKTAEESGAMILETPKIWFKNKYCLSKTYTSQINVIKQALSEQKGTIFITPHIGCFEIIARHLACYYPITIMFKPPKKKYLESLITNNRNIYNIKAVPANISGVRQLNKALRRKEFIGILPDQVPNQGKGTIVKFFGHEAHAMTLPAKLALQNDSILILAFAERLSKGRGWQIYYERIIKPDTNDVDILTNHINTIIEKTICKIPTQYLWSYDRYKKPSGSINN</sequence>
<accession>M1LVF0</accession>
<evidence type="ECO:0000256" key="2">
    <source>
        <dbReference type="ARBA" id="ARBA00022475"/>
    </source>
</evidence>
<keyword evidence="2" id="KW-1003">Cell membrane</keyword>
<keyword evidence="8" id="KW-1185">Reference proteome</keyword>
<dbReference type="PANTHER" id="PTHR30606">
    <property type="entry name" value="LIPID A BIOSYNTHESIS LAUROYL ACYLTRANSFERASE"/>
    <property type="match status" value="1"/>
</dbReference>
<dbReference type="InterPro" id="IPR004960">
    <property type="entry name" value="LipA_acyltrans"/>
</dbReference>
<dbReference type="PIRSF" id="PIRSF026649">
    <property type="entry name" value="MsbB"/>
    <property type="match status" value="1"/>
</dbReference>
<evidence type="ECO:0000256" key="4">
    <source>
        <dbReference type="ARBA" id="ARBA00022679"/>
    </source>
</evidence>
<keyword evidence="4 7" id="KW-0808">Transferase</keyword>
<dbReference type="PATRIC" id="fig|1208919.3.peg.674"/>
<evidence type="ECO:0000256" key="6">
    <source>
        <dbReference type="ARBA" id="ARBA00023315"/>
    </source>
</evidence>
<dbReference type="Pfam" id="PF03279">
    <property type="entry name" value="Lip_A_acyltrans"/>
    <property type="match status" value="1"/>
</dbReference>
<organism evidence="7 8">
    <name type="scientific">Candidatus Kinetoplastidibacterium desouzai TCC079E</name>
    <dbReference type="NCBI Taxonomy" id="1208919"/>
    <lineage>
        <taxon>Bacteria</taxon>
        <taxon>Pseudomonadati</taxon>
        <taxon>Pseudomonadota</taxon>
        <taxon>Betaproteobacteria</taxon>
        <taxon>Candidatus Kinetoplastidibacterium</taxon>
    </lineage>
</organism>
<keyword evidence="6 7" id="KW-0012">Acyltransferase</keyword>
<dbReference type="GO" id="GO:0009247">
    <property type="term" value="P:glycolipid biosynthetic process"/>
    <property type="evidence" value="ECO:0007669"/>
    <property type="project" value="UniProtKB-ARBA"/>
</dbReference>
<evidence type="ECO:0000256" key="3">
    <source>
        <dbReference type="ARBA" id="ARBA00022519"/>
    </source>
</evidence>
<dbReference type="GO" id="GO:0016746">
    <property type="term" value="F:acyltransferase activity"/>
    <property type="evidence" value="ECO:0007669"/>
    <property type="project" value="UniProtKB-KW"/>
</dbReference>
<proteinExistence type="predicted"/>
<dbReference type="EMBL" id="CP003803">
    <property type="protein sequence ID" value="AGF47229.1"/>
    <property type="molecule type" value="Genomic_DNA"/>
</dbReference>
<evidence type="ECO:0000313" key="8">
    <source>
        <dbReference type="Proteomes" id="UP000011547"/>
    </source>
</evidence>
<gene>
    <name evidence="7" type="ORF">CDSE_0119</name>
</gene>
<name>M1LVF0_9PROT</name>
<dbReference type="PANTHER" id="PTHR30606:SF10">
    <property type="entry name" value="PHOSPHATIDYLINOSITOL MANNOSIDE ACYLTRANSFERASE"/>
    <property type="match status" value="1"/>
</dbReference>
<evidence type="ECO:0000256" key="1">
    <source>
        <dbReference type="ARBA" id="ARBA00004533"/>
    </source>
</evidence>